<feature type="region of interest" description="Disordered" evidence="6">
    <location>
        <begin position="371"/>
        <end position="391"/>
    </location>
</feature>
<dbReference type="Pfam" id="PF02301">
    <property type="entry name" value="HORMA"/>
    <property type="match status" value="1"/>
</dbReference>
<evidence type="ECO:0000256" key="3">
    <source>
        <dbReference type="ARBA" id="ARBA00022454"/>
    </source>
</evidence>
<dbReference type="EMBL" id="KV425899">
    <property type="protein sequence ID" value="KZW00717.1"/>
    <property type="molecule type" value="Genomic_DNA"/>
</dbReference>
<evidence type="ECO:0000256" key="5">
    <source>
        <dbReference type="ARBA" id="ARBA00023254"/>
    </source>
</evidence>
<dbReference type="InterPro" id="IPR051294">
    <property type="entry name" value="HORMA_MeioticProgression"/>
</dbReference>
<dbReference type="SUPFAM" id="SSF57903">
    <property type="entry name" value="FYVE/PHD zinc finger"/>
    <property type="match status" value="1"/>
</dbReference>
<dbReference type="InterPro" id="IPR011011">
    <property type="entry name" value="Znf_FYVE_PHD"/>
</dbReference>
<comment type="subcellular location">
    <subcellularLocation>
        <location evidence="2">Chromosome</location>
    </subcellularLocation>
    <subcellularLocation>
        <location evidence="1">Nucleus</location>
    </subcellularLocation>
</comment>
<dbReference type="PANTHER" id="PTHR48225">
    <property type="entry name" value="HORMA DOMAIN-CONTAINING PROTEIN 1"/>
    <property type="match status" value="1"/>
</dbReference>
<accession>A0A165NGI3</accession>
<keyword evidence="9" id="KW-1185">Reference proteome</keyword>
<evidence type="ECO:0000256" key="4">
    <source>
        <dbReference type="ARBA" id="ARBA00023242"/>
    </source>
</evidence>
<sequence>MQAQARRQQTQTACTAATSTRLLKSLINTSIASILFSRLLLPEECFTSADMSAEVGSDSHGRPLAIRALRTSYSSEVDRILEVTKGAFEALERGYLRKLIFAIYLDESDPTNVLESYTFDISYDRVEGSGERHPVLSIVDQFQKVDLNKAGGDPCVKTVADLKRAVKNLVQHLVSSMDIANELPRSCYVGFQLYYTDDTPVEYEPPCFSAGDAEANKYHLNTHSESERPVTYSSQPLRTGYHSIGIRTASVAAFLHGRLKSTSGNKTVADEEDVLRREKDIHLEDARTRTTSWDVDSITREDSTGGASANHANTVSMERRGSGMDIDVQYGGRYTPHKRIGSLLRSPAIADDTYTATQVVGTQSPALQHTQVVEDSPVPPRRSRRSAMRDNTETVDTMALTDLLLERQARDSLQGIDVNTQDFIGPPKGRHSKEAEHAKCYCGLTATEDGLIRCDGPCGQTFHVWCLGFHTNDLRLHGEIKCFDCCIAEDPNAVLLTRPDVLANARLEFTDLVLFRRALQVIKLYQPGNWTAFKKHMHSAGNAAKPAWTRLEAEGFIALENPGAGDTDNALKKANKKQTKPSVKKKNPKHVLTAKVVGAEFDRYFSGTVDYKLLQLDESRLFPPAQVFNADSDEVASSPGLPLYLSSEARISGGN</sequence>
<dbReference type="InterPro" id="IPR036570">
    <property type="entry name" value="HORMA_dom_sf"/>
</dbReference>
<evidence type="ECO:0000313" key="9">
    <source>
        <dbReference type="Proteomes" id="UP000077266"/>
    </source>
</evidence>
<protein>
    <recommendedName>
        <fullName evidence="7">HORMA domain-containing protein</fullName>
    </recommendedName>
</protein>
<dbReference type="GO" id="GO:0005634">
    <property type="term" value="C:nucleus"/>
    <property type="evidence" value="ECO:0007669"/>
    <property type="project" value="UniProtKB-SubCell"/>
</dbReference>
<reference evidence="8 9" key="1">
    <citation type="journal article" date="2016" name="Mol. Biol. Evol.">
        <title>Comparative Genomics of Early-Diverging Mushroom-Forming Fungi Provides Insights into the Origins of Lignocellulose Decay Capabilities.</title>
        <authorList>
            <person name="Nagy L.G."/>
            <person name="Riley R."/>
            <person name="Tritt A."/>
            <person name="Adam C."/>
            <person name="Daum C."/>
            <person name="Floudas D."/>
            <person name="Sun H."/>
            <person name="Yadav J.S."/>
            <person name="Pangilinan J."/>
            <person name="Larsson K.H."/>
            <person name="Matsuura K."/>
            <person name="Barry K."/>
            <person name="Labutti K."/>
            <person name="Kuo R."/>
            <person name="Ohm R.A."/>
            <person name="Bhattacharya S.S."/>
            <person name="Shirouzu T."/>
            <person name="Yoshinaga Y."/>
            <person name="Martin F.M."/>
            <person name="Grigoriev I.V."/>
            <person name="Hibbett D.S."/>
        </authorList>
    </citation>
    <scope>NUCLEOTIDE SEQUENCE [LARGE SCALE GENOMIC DNA]</scope>
    <source>
        <strain evidence="8 9">HHB12029</strain>
    </source>
</reference>
<dbReference type="GO" id="GO:0007130">
    <property type="term" value="P:synaptonemal complex assembly"/>
    <property type="evidence" value="ECO:0007669"/>
    <property type="project" value="TreeGrafter"/>
</dbReference>
<dbReference type="InParanoid" id="A0A165NGI3"/>
<evidence type="ECO:0000259" key="7">
    <source>
        <dbReference type="PROSITE" id="PS50815"/>
    </source>
</evidence>
<evidence type="ECO:0000313" key="8">
    <source>
        <dbReference type="EMBL" id="KZW00717.1"/>
    </source>
</evidence>
<organism evidence="8 9">
    <name type="scientific">Exidia glandulosa HHB12029</name>
    <dbReference type="NCBI Taxonomy" id="1314781"/>
    <lineage>
        <taxon>Eukaryota</taxon>
        <taxon>Fungi</taxon>
        <taxon>Dikarya</taxon>
        <taxon>Basidiomycota</taxon>
        <taxon>Agaricomycotina</taxon>
        <taxon>Agaricomycetes</taxon>
        <taxon>Auriculariales</taxon>
        <taxon>Exidiaceae</taxon>
        <taxon>Exidia</taxon>
    </lineage>
</organism>
<dbReference type="Gene3D" id="3.30.900.10">
    <property type="entry name" value="HORMA domain"/>
    <property type="match status" value="1"/>
</dbReference>
<dbReference type="SUPFAM" id="SSF56019">
    <property type="entry name" value="The spindle assembly checkpoint protein mad2"/>
    <property type="match status" value="1"/>
</dbReference>
<gene>
    <name evidence="8" type="ORF">EXIGLDRAFT_830601</name>
</gene>
<dbReference type="PANTHER" id="PTHR48225:SF7">
    <property type="entry name" value="MEIOSIS-SPECIFIC PROTEIN HOP1"/>
    <property type="match status" value="1"/>
</dbReference>
<dbReference type="AlphaFoldDB" id="A0A165NGI3"/>
<keyword evidence="4" id="KW-0539">Nucleus</keyword>
<dbReference type="PROSITE" id="PS50815">
    <property type="entry name" value="HORMA"/>
    <property type="match status" value="1"/>
</dbReference>
<feature type="domain" description="HORMA" evidence="7">
    <location>
        <begin position="17"/>
        <end position="248"/>
    </location>
</feature>
<dbReference type="InterPro" id="IPR003511">
    <property type="entry name" value="HORMA_dom"/>
</dbReference>
<evidence type="ECO:0000256" key="6">
    <source>
        <dbReference type="SAM" id="MobiDB-lite"/>
    </source>
</evidence>
<evidence type="ECO:0000256" key="2">
    <source>
        <dbReference type="ARBA" id="ARBA00004286"/>
    </source>
</evidence>
<evidence type="ECO:0000256" key="1">
    <source>
        <dbReference type="ARBA" id="ARBA00004123"/>
    </source>
</evidence>
<dbReference type="Proteomes" id="UP000077266">
    <property type="component" value="Unassembled WGS sequence"/>
</dbReference>
<keyword evidence="3" id="KW-0158">Chromosome</keyword>
<name>A0A165NGI3_EXIGL</name>
<dbReference type="GO" id="GO:0051598">
    <property type="term" value="P:meiotic recombination checkpoint signaling"/>
    <property type="evidence" value="ECO:0007669"/>
    <property type="project" value="TreeGrafter"/>
</dbReference>
<dbReference type="GO" id="GO:0005694">
    <property type="term" value="C:chromosome"/>
    <property type="evidence" value="ECO:0007669"/>
    <property type="project" value="UniProtKB-SubCell"/>
</dbReference>
<keyword evidence="5" id="KW-0469">Meiosis</keyword>
<dbReference type="STRING" id="1314781.A0A165NGI3"/>
<dbReference type="OrthoDB" id="1928087at2759"/>
<proteinExistence type="predicted"/>